<accession>A0A1Y2JFY5</accession>
<dbReference type="EMBL" id="NAFL01000276">
    <property type="protein sequence ID" value="OSJ26645.1"/>
    <property type="molecule type" value="Genomic_DNA"/>
</dbReference>
<evidence type="ECO:0000313" key="2">
    <source>
        <dbReference type="EMBL" id="OSJ26645.1"/>
    </source>
</evidence>
<protein>
    <recommendedName>
        <fullName evidence="4">Transposase</fullName>
    </recommendedName>
</protein>
<reference evidence="2 3" key="1">
    <citation type="submission" date="2017-03" db="EMBL/GenBank/DDBJ databases">
        <title>Whole genome sequences of fourteen strains of Bradyrhizobium canariense and one strain of Bradyrhizobium japonicum isolated from Lupinus (Papilionoideae: Genisteae) species in Algeria.</title>
        <authorList>
            <person name="Crovadore J."/>
            <person name="Chekireb D."/>
            <person name="Brachmann A."/>
            <person name="Chablais R."/>
            <person name="Cochard B."/>
            <person name="Lefort F."/>
        </authorList>
    </citation>
    <scope>NUCLEOTIDE SEQUENCE [LARGE SCALE GENOMIC DNA]</scope>
    <source>
        <strain evidence="2 3">UBMA197</strain>
    </source>
</reference>
<feature type="compositionally biased region" description="Basic and acidic residues" evidence="1">
    <location>
        <begin position="73"/>
        <end position="85"/>
    </location>
</feature>
<comment type="caution">
    <text evidence="2">The sequence shown here is derived from an EMBL/GenBank/DDBJ whole genome shotgun (WGS) entry which is preliminary data.</text>
</comment>
<dbReference type="Proteomes" id="UP000193335">
    <property type="component" value="Unassembled WGS sequence"/>
</dbReference>
<evidence type="ECO:0000256" key="1">
    <source>
        <dbReference type="SAM" id="MobiDB-lite"/>
    </source>
</evidence>
<name>A0A1Y2JFY5_BRAJP</name>
<gene>
    <name evidence="2" type="ORF">BSZ19_35990</name>
</gene>
<sequence>MPGVGHVADLPSAGRKVCLRLLMRRFACEVPHCRRRIFAERFGEDVVPLRQTRTWRGRSRTIALWLKRSPRGRRGDRVDARKLEPRPGGPIH</sequence>
<organism evidence="2 3">
    <name type="scientific">Bradyrhizobium japonicum</name>
    <dbReference type="NCBI Taxonomy" id="375"/>
    <lineage>
        <taxon>Bacteria</taxon>
        <taxon>Pseudomonadati</taxon>
        <taxon>Pseudomonadota</taxon>
        <taxon>Alphaproteobacteria</taxon>
        <taxon>Hyphomicrobiales</taxon>
        <taxon>Nitrobacteraceae</taxon>
        <taxon>Bradyrhizobium</taxon>
    </lineage>
</organism>
<dbReference type="AlphaFoldDB" id="A0A1Y2JFY5"/>
<evidence type="ECO:0008006" key="4">
    <source>
        <dbReference type="Google" id="ProtNLM"/>
    </source>
</evidence>
<feature type="region of interest" description="Disordered" evidence="1">
    <location>
        <begin position="71"/>
        <end position="92"/>
    </location>
</feature>
<proteinExistence type="predicted"/>
<evidence type="ECO:0000313" key="3">
    <source>
        <dbReference type="Proteomes" id="UP000193335"/>
    </source>
</evidence>